<sequence length="72" mass="8443">MFERRLGRGRKAALRRCWCDDGRIRVMRALLTHSPSTVPIRTSEFVMDDLLASSRFDGEPVFLWRLHRKDPG</sequence>
<dbReference type="EMBL" id="LR721782">
    <property type="protein sequence ID" value="VVW25091.1"/>
    <property type="molecule type" value="Genomic_DNA"/>
</dbReference>
<dbReference type="Gramene" id="NC4G0152500.1">
    <property type="protein sequence ID" value="NC4G0152500.1:cds"/>
    <property type="gene ID" value="NC4G0152500"/>
</dbReference>
<gene>
    <name evidence="1" type="ORF">NYM_LOCUS18021</name>
</gene>
<evidence type="ECO:0000313" key="1">
    <source>
        <dbReference type="EMBL" id="VVW25091.1"/>
    </source>
</evidence>
<name>A0A5K1CMN9_9MAGN</name>
<accession>A0A5K1CMN9</accession>
<dbReference type="AlphaFoldDB" id="A0A5K1CMN9"/>
<organism evidence="1">
    <name type="scientific">Nymphaea colorata</name>
    <name type="common">pocket water lily</name>
    <dbReference type="NCBI Taxonomy" id="210225"/>
    <lineage>
        <taxon>Eukaryota</taxon>
        <taxon>Viridiplantae</taxon>
        <taxon>Streptophyta</taxon>
        <taxon>Embryophyta</taxon>
        <taxon>Tracheophyta</taxon>
        <taxon>Spermatophyta</taxon>
        <taxon>Magnoliopsida</taxon>
        <taxon>Nymphaeales</taxon>
        <taxon>Nymphaeaceae</taxon>
        <taxon>Nymphaea</taxon>
    </lineage>
</organism>
<proteinExistence type="predicted"/>
<reference evidence="1" key="1">
    <citation type="submission" date="2019-09" db="EMBL/GenBank/DDBJ databases">
        <authorList>
            <person name="Zhang L."/>
        </authorList>
    </citation>
    <scope>NUCLEOTIDE SEQUENCE</scope>
</reference>
<protein>
    <submittedName>
        <fullName evidence="1">Uncharacterized protein</fullName>
    </submittedName>
</protein>